<dbReference type="Gene3D" id="3.30.980.10">
    <property type="entry name" value="Threonyl-trna Synthetase, Chain A, domain 2"/>
    <property type="match status" value="1"/>
</dbReference>
<dbReference type="STRING" id="228959.SAMN05421797_1011758"/>
<dbReference type="InterPro" id="IPR018163">
    <property type="entry name" value="Thr/Ala-tRNA-synth_IIc_edit"/>
</dbReference>
<gene>
    <name evidence="13" type="primary">thrS</name>
    <name evidence="16" type="ORF">SAMN05421797_1011758</name>
</gene>
<dbReference type="InterPro" id="IPR012676">
    <property type="entry name" value="TGS-like"/>
</dbReference>
<dbReference type="CDD" id="cd00860">
    <property type="entry name" value="ThrRS_anticodon"/>
    <property type="match status" value="1"/>
</dbReference>
<dbReference type="FunFam" id="3.30.930.10:FF:000002">
    <property type="entry name" value="Threonine--tRNA ligase"/>
    <property type="match status" value="1"/>
</dbReference>
<dbReference type="NCBIfam" id="TIGR00418">
    <property type="entry name" value="thrS"/>
    <property type="match status" value="1"/>
</dbReference>
<keyword evidence="4 13" id="KW-0436">Ligase</keyword>
<dbReference type="Pfam" id="PF02824">
    <property type="entry name" value="TGS"/>
    <property type="match status" value="1"/>
</dbReference>
<dbReference type="FunFam" id="3.30.980.10:FF:000005">
    <property type="entry name" value="Threonyl-tRNA synthetase, mitochondrial"/>
    <property type="match status" value="1"/>
</dbReference>
<dbReference type="GO" id="GO:0004829">
    <property type="term" value="F:threonine-tRNA ligase activity"/>
    <property type="evidence" value="ECO:0007669"/>
    <property type="project" value="UniProtKB-UniRule"/>
</dbReference>
<dbReference type="PANTHER" id="PTHR11451:SF44">
    <property type="entry name" value="THREONINE--TRNA LIGASE, CHLOROPLASTIC_MITOCHONDRIAL 2"/>
    <property type="match status" value="1"/>
</dbReference>
<evidence type="ECO:0000256" key="8">
    <source>
        <dbReference type="ARBA" id="ARBA00022840"/>
    </source>
</evidence>
<dbReference type="InterPro" id="IPR002320">
    <property type="entry name" value="Thr-tRNA-ligase_IIa"/>
</dbReference>
<keyword evidence="3 13" id="KW-0820">tRNA-binding</keyword>
<dbReference type="Gene3D" id="3.40.50.800">
    <property type="entry name" value="Anticodon-binding domain"/>
    <property type="match status" value="1"/>
</dbReference>
<dbReference type="PRINTS" id="PR01047">
    <property type="entry name" value="TRNASYNTHTHR"/>
</dbReference>
<dbReference type="CDD" id="cd00771">
    <property type="entry name" value="ThrRS_core"/>
    <property type="match status" value="1"/>
</dbReference>
<comment type="subcellular location">
    <subcellularLocation>
        <location evidence="13">Cytoplasm</location>
    </subcellularLocation>
</comment>
<dbReference type="InterPro" id="IPR002314">
    <property type="entry name" value="aa-tRNA-synt_IIb"/>
</dbReference>
<evidence type="ECO:0000256" key="3">
    <source>
        <dbReference type="ARBA" id="ARBA00022555"/>
    </source>
</evidence>
<dbReference type="PROSITE" id="PS51880">
    <property type="entry name" value="TGS"/>
    <property type="match status" value="1"/>
</dbReference>
<keyword evidence="2 13" id="KW-0963">Cytoplasm</keyword>
<dbReference type="Gene3D" id="3.30.54.20">
    <property type="match status" value="1"/>
</dbReference>
<comment type="similarity">
    <text evidence="1 13">Belongs to the class-II aminoacyl-tRNA synthetase family.</text>
</comment>
<dbReference type="CDD" id="cd01667">
    <property type="entry name" value="TGS_ThrRS"/>
    <property type="match status" value="1"/>
</dbReference>
<dbReference type="Gene3D" id="3.10.20.30">
    <property type="match status" value="1"/>
</dbReference>
<dbReference type="SUPFAM" id="SSF52954">
    <property type="entry name" value="Class II aaRS ABD-related"/>
    <property type="match status" value="1"/>
</dbReference>
<dbReference type="Pfam" id="PF07973">
    <property type="entry name" value="tRNA_SAD"/>
    <property type="match status" value="1"/>
</dbReference>
<dbReference type="InterPro" id="IPR006195">
    <property type="entry name" value="aa-tRNA-synth_II"/>
</dbReference>
<comment type="cofactor">
    <cofactor evidence="13">
        <name>Zn(2+)</name>
        <dbReference type="ChEBI" id="CHEBI:29105"/>
    </cofactor>
    <text evidence="13">Binds 1 zinc ion per subunit.</text>
</comment>
<dbReference type="InterPro" id="IPR036621">
    <property type="entry name" value="Anticodon-bd_dom_sf"/>
</dbReference>
<dbReference type="GO" id="GO:0005524">
    <property type="term" value="F:ATP binding"/>
    <property type="evidence" value="ECO:0007669"/>
    <property type="project" value="UniProtKB-UniRule"/>
</dbReference>
<dbReference type="InterPro" id="IPR047246">
    <property type="entry name" value="ThrRS_anticodon"/>
</dbReference>
<dbReference type="InterPro" id="IPR033728">
    <property type="entry name" value="ThrRS_core"/>
</dbReference>
<dbReference type="OrthoDB" id="9802304at2"/>
<evidence type="ECO:0000256" key="4">
    <source>
        <dbReference type="ARBA" id="ARBA00022598"/>
    </source>
</evidence>
<evidence type="ECO:0000256" key="11">
    <source>
        <dbReference type="ARBA" id="ARBA00023146"/>
    </source>
</evidence>
<keyword evidence="7 13" id="KW-0862">Zinc</keyword>
<name>A0A1N6SR43_9FLAO</name>
<sequence length="648" mass="73499">MIKITLPDGSVKEFEKDTTPMQVAKSISEGLARNVISAKFNDTVVETTTPLDTDGSLTLYTWNDKEGKTAFWHSTSHIVAQAIEELYPGVKLTIGPAIDNGFYYDVELPTGSISDKDFPTIEKKAIEIARGKHDYKMRAVSKAEALSFYKDQGNEYKVELIENLEDGTITFCDHDTFTDLCRGGHIPNTGIVKAIKILSVAGAYWRGNENNPQLTRIYGISFPKQKELTEYLTLLEEAKKRDHRKLGKELELFTFSQKVGQGLPLWLPKGAALRERLEQFLKKAQKKAGYEMVATPHIGQKELYVTSGHYEKYGADSFQPIHTPKEDEEFLLKPMNCPHHCEIYNSKPFSYKELPKRFAEFGTVYRYEQSGELHGLTRVRGFTQDDAHIFCTPDQLDEEFKEVIDLSLYVLGSLGFDDFTAQVSVRDLDTPEKYIGSVENWEKAEQAIINAAKEKGLNYIIESGEAAFYGPKLDFMVKDALGRQWQLGTIQVDYNLPERFELTYKGSDNELHRPVMIHRAPFGSMERFIALLIEHTGGNFPLWLTPEQAIILPVSEKHEKYAEKVLKSLENNEIRALIDSRNETIGKKIREAEMSKIPFMLIVGENDEVANTISVRKHGGEDLGAIDVTMFTDLVNKEINSTLKTFKE</sequence>
<organism evidence="16 17">
    <name type="scientific">Maribacter ulvicola</name>
    <dbReference type="NCBI Taxonomy" id="228959"/>
    <lineage>
        <taxon>Bacteria</taxon>
        <taxon>Pseudomonadati</taxon>
        <taxon>Bacteroidota</taxon>
        <taxon>Flavobacteriia</taxon>
        <taxon>Flavobacteriales</taxon>
        <taxon>Flavobacteriaceae</taxon>
        <taxon>Maribacter</taxon>
    </lineage>
</organism>
<dbReference type="InterPro" id="IPR012947">
    <property type="entry name" value="tRNA_SAD"/>
</dbReference>
<dbReference type="GO" id="GO:0005737">
    <property type="term" value="C:cytoplasm"/>
    <property type="evidence" value="ECO:0007669"/>
    <property type="project" value="UniProtKB-SubCell"/>
</dbReference>
<dbReference type="InterPro" id="IPR004095">
    <property type="entry name" value="TGS"/>
</dbReference>
<dbReference type="SMART" id="SM00863">
    <property type="entry name" value="tRNA_SAD"/>
    <property type="match status" value="1"/>
</dbReference>
<keyword evidence="17" id="KW-1185">Reference proteome</keyword>
<dbReference type="GO" id="GO:0000049">
    <property type="term" value="F:tRNA binding"/>
    <property type="evidence" value="ECO:0007669"/>
    <property type="project" value="UniProtKB-KW"/>
</dbReference>
<feature type="binding site" evidence="13">
    <location>
        <position position="337"/>
    </location>
    <ligand>
        <name>Zn(2+)</name>
        <dbReference type="ChEBI" id="CHEBI:29105"/>
        <note>catalytic</note>
    </ligand>
</feature>
<reference evidence="17" key="1">
    <citation type="submission" date="2017-01" db="EMBL/GenBank/DDBJ databases">
        <authorList>
            <person name="Varghese N."/>
            <person name="Submissions S."/>
        </authorList>
    </citation>
    <scope>NUCLEOTIDE SEQUENCE [LARGE SCALE GENOMIC DNA]</scope>
    <source>
        <strain evidence="17">DSM 15366</strain>
    </source>
</reference>
<dbReference type="GO" id="GO:0046872">
    <property type="term" value="F:metal ion binding"/>
    <property type="evidence" value="ECO:0007669"/>
    <property type="project" value="UniProtKB-KW"/>
</dbReference>
<dbReference type="GO" id="GO:0006435">
    <property type="term" value="P:threonyl-tRNA aminoacylation"/>
    <property type="evidence" value="ECO:0007669"/>
    <property type="project" value="UniProtKB-UniRule"/>
</dbReference>
<feature type="binding site" evidence="13">
    <location>
        <position position="388"/>
    </location>
    <ligand>
        <name>Zn(2+)</name>
        <dbReference type="ChEBI" id="CHEBI:29105"/>
        <note>catalytic</note>
    </ligand>
</feature>
<keyword evidence="8 13" id="KW-0067">ATP-binding</keyword>
<dbReference type="EC" id="6.1.1.3" evidence="13"/>
<dbReference type="AlphaFoldDB" id="A0A1N6SR43"/>
<dbReference type="Gene3D" id="3.30.930.10">
    <property type="entry name" value="Bira Bifunctional Protein, Domain 2"/>
    <property type="match status" value="1"/>
</dbReference>
<dbReference type="PROSITE" id="PS50862">
    <property type="entry name" value="AA_TRNA_LIGASE_II"/>
    <property type="match status" value="1"/>
</dbReference>
<evidence type="ECO:0000313" key="16">
    <source>
        <dbReference type="EMBL" id="SIQ43396.1"/>
    </source>
</evidence>
<dbReference type="FunFam" id="3.10.20.30:FF:000005">
    <property type="entry name" value="Threonine--tRNA ligase"/>
    <property type="match status" value="1"/>
</dbReference>
<feature type="binding site" evidence="13">
    <location>
        <position position="518"/>
    </location>
    <ligand>
        <name>Zn(2+)</name>
        <dbReference type="ChEBI" id="CHEBI:29105"/>
        <note>catalytic</note>
    </ligand>
</feature>
<keyword evidence="11 13" id="KW-0030">Aminoacyl-tRNA synthetase</keyword>
<dbReference type="Pfam" id="PF03129">
    <property type="entry name" value="HGTP_anticodon"/>
    <property type="match status" value="1"/>
</dbReference>
<evidence type="ECO:0000256" key="9">
    <source>
        <dbReference type="ARBA" id="ARBA00022884"/>
    </source>
</evidence>
<evidence type="ECO:0000256" key="5">
    <source>
        <dbReference type="ARBA" id="ARBA00022723"/>
    </source>
</evidence>
<accession>A0A1N6SR43</accession>
<comment type="catalytic activity">
    <reaction evidence="12 13">
        <text>tRNA(Thr) + L-threonine + ATP = L-threonyl-tRNA(Thr) + AMP + diphosphate + H(+)</text>
        <dbReference type="Rhea" id="RHEA:24624"/>
        <dbReference type="Rhea" id="RHEA-COMP:9670"/>
        <dbReference type="Rhea" id="RHEA-COMP:9704"/>
        <dbReference type="ChEBI" id="CHEBI:15378"/>
        <dbReference type="ChEBI" id="CHEBI:30616"/>
        <dbReference type="ChEBI" id="CHEBI:33019"/>
        <dbReference type="ChEBI" id="CHEBI:57926"/>
        <dbReference type="ChEBI" id="CHEBI:78442"/>
        <dbReference type="ChEBI" id="CHEBI:78534"/>
        <dbReference type="ChEBI" id="CHEBI:456215"/>
        <dbReference type="EC" id="6.1.1.3"/>
    </reaction>
</comment>
<protein>
    <recommendedName>
        <fullName evidence="13">Threonine--tRNA ligase</fullName>
        <ecNumber evidence="13">6.1.1.3</ecNumber>
    </recommendedName>
    <alternativeName>
        <fullName evidence="13">Threonyl-tRNA synthetase</fullName>
        <shortName evidence="13">ThrRS</shortName>
    </alternativeName>
</protein>
<keyword evidence="9 13" id="KW-0694">RNA-binding</keyword>
<dbReference type="SUPFAM" id="SSF55681">
    <property type="entry name" value="Class II aaRS and biotin synthetases"/>
    <property type="match status" value="1"/>
</dbReference>
<dbReference type="Pfam" id="PF00587">
    <property type="entry name" value="tRNA-synt_2b"/>
    <property type="match status" value="1"/>
</dbReference>
<dbReference type="SUPFAM" id="SSF81271">
    <property type="entry name" value="TGS-like"/>
    <property type="match status" value="1"/>
</dbReference>
<evidence type="ECO:0000259" key="14">
    <source>
        <dbReference type="PROSITE" id="PS50862"/>
    </source>
</evidence>
<keyword evidence="6 13" id="KW-0547">Nucleotide-binding</keyword>
<evidence type="ECO:0000256" key="12">
    <source>
        <dbReference type="ARBA" id="ARBA00049515"/>
    </source>
</evidence>
<comment type="subunit">
    <text evidence="13">Homodimer.</text>
</comment>
<evidence type="ECO:0000256" key="7">
    <source>
        <dbReference type="ARBA" id="ARBA00022833"/>
    </source>
</evidence>
<feature type="domain" description="Aminoacyl-transfer RNA synthetases class-II family profile" evidence="14">
    <location>
        <begin position="242"/>
        <end position="541"/>
    </location>
</feature>
<feature type="domain" description="TGS" evidence="15">
    <location>
        <begin position="1"/>
        <end position="61"/>
    </location>
</feature>
<dbReference type="RefSeq" id="WP_076547914.1">
    <property type="nucleotide sequence ID" value="NZ_FTMA01000001.1"/>
</dbReference>
<evidence type="ECO:0000259" key="15">
    <source>
        <dbReference type="PROSITE" id="PS51880"/>
    </source>
</evidence>
<dbReference type="HAMAP" id="MF_00184">
    <property type="entry name" value="Thr_tRNA_synth"/>
    <property type="match status" value="1"/>
</dbReference>
<evidence type="ECO:0000313" key="17">
    <source>
        <dbReference type="Proteomes" id="UP000186953"/>
    </source>
</evidence>
<dbReference type="InterPro" id="IPR045864">
    <property type="entry name" value="aa-tRNA-synth_II/BPL/LPL"/>
</dbReference>
<evidence type="ECO:0000256" key="2">
    <source>
        <dbReference type="ARBA" id="ARBA00022490"/>
    </source>
</evidence>
<dbReference type="Proteomes" id="UP000186953">
    <property type="component" value="Unassembled WGS sequence"/>
</dbReference>
<dbReference type="InterPro" id="IPR012675">
    <property type="entry name" value="Beta-grasp_dom_sf"/>
</dbReference>
<dbReference type="FunFam" id="3.40.50.800:FF:000001">
    <property type="entry name" value="Threonine--tRNA ligase"/>
    <property type="match status" value="1"/>
</dbReference>
<proteinExistence type="inferred from homology"/>
<dbReference type="PANTHER" id="PTHR11451">
    <property type="entry name" value="THREONINE-TRNA LIGASE"/>
    <property type="match status" value="1"/>
</dbReference>
<dbReference type="EMBL" id="FTMA01000001">
    <property type="protein sequence ID" value="SIQ43396.1"/>
    <property type="molecule type" value="Genomic_DNA"/>
</dbReference>
<evidence type="ECO:0000256" key="10">
    <source>
        <dbReference type="ARBA" id="ARBA00022917"/>
    </source>
</evidence>
<keyword evidence="10 13" id="KW-0648">Protein biosynthesis</keyword>
<evidence type="ECO:0000256" key="13">
    <source>
        <dbReference type="HAMAP-Rule" id="MF_00184"/>
    </source>
</evidence>
<keyword evidence="5 13" id="KW-0479">Metal-binding</keyword>
<comment type="caution">
    <text evidence="13">Lacks conserved residue(s) required for the propagation of feature annotation.</text>
</comment>
<evidence type="ECO:0000256" key="6">
    <source>
        <dbReference type="ARBA" id="ARBA00022741"/>
    </source>
</evidence>
<dbReference type="SUPFAM" id="SSF55186">
    <property type="entry name" value="ThrRS/AlaRS common domain"/>
    <property type="match status" value="1"/>
</dbReference>
<evidence type="ECO:0000256" key="1">
    <source>
        <dbReference type="ARBA" id="ARBA00008226"/>
    </source>
</evidence>
<dbReference type="InterPro" id="IPR004154">
    <property type="entry name" value="Anticodon-bd"/>
</dbReference>